<sequence>MRKIVATHFSGGYDPVWKWMLPTRSATWTDSRPSCQKFHCRSHPDPAAADAPPAFREPSRFCASSKAPPQERRHDHLSGSLPRARRCPHEQPPRPAPSAGCDR</sequence>
<dbReference type="AlphaFoldDB" id="A0A6M5YVB2"/>
<dbReference type="EMBL" id="CP053452">
    <property type="protein sequence ID" value="QJW97430.1"/>
    <property type="molecule type" value="Genomic_DNA"/>
</dbReference>
<evidence type="ECO:0000313" key="3">
    <source>
        <dbReference type="Proteomes" id="UP000503447"/>
    </source>
</evidence>
<feature type="compositionally biased region" description="Low complexity" evidence="1">
    <location>
        <begin position="45"/>
        <end position="54"/>
    </location>
</feature>
<name>A0A6M5YVB2_9BACT</name>
<evidence type="ECO:0000313" key="2">
    <source>
        <dbReference type="EMBL" id="QJW97430.1"/>
    </source>
</evidence>
<dbReference type="Proteomes" id="UP000503447">
    <property type="component" value="Chromosome"/>
</dbReference>
<keyword evidence="3" id="KW-1185">Reference proteome</keyword>
<feature type="region of interest" description="Disordered" evidence="1">
    <location>
        <begin position="35"/>
        <end position="103"/>
    </location>
</feature>
<dbReference type="KEGG" id="ftj:FTUN_5004"/>
<evidence type="ECO:0000256" key="1">
    <source>
        <dbReference type="SAM" id="MobiDB-lite"/>
    </source>
</evidence>
<accession>A0A6M5YVB2</accession>
<gene>
    <name evidence="2" type="ORF">FTUN_5004</name>
</gene>
<protein>
    <submittedName>
        <fullName evidence="2">Uncharacterized protein</fullName>
    </submittedName>
</protein>
<organism evidence="2 3">
    <name type="scientific">Frigoriglobus tundricola</name>
    <dbReference type="NCBI Taxonomy" id="2774151"/>
    <lineage>
        <taxon>Bacteria</taxon>
        <taxon>Pseudomonadati</taxon>
        <taxon>Planctomycetota</taxon>
        <taxon>Planctomycetia</taxon>
        <taxon>Gemmatales</taxon>
        <taxon>Gemmataceae</taxon>
        <taxon>Frigoriglobus</taxon>
    </lineage>
</organism>
<reference evidence="3" key="1">
    <citation type="submission" date="2020-05" db="EMBL/GenBank/DDBJ databases">
        <title>Frigoriglobus tundricola gen. nov., sp. nov., a psychrotolerant cellulolytic planctomycete of the family Gemmataceae with two divergent copies of 16S rRNA gene.</title>
        <authorList>
            <person name="Kulichevskaya I.S."/>
            <person name="Ivanova A.A."/>
            <person name="Naumoff D.G."/>
            <person name="Beletsky A.V."/>
            <person name="Rijpstra W.I.C."/>
            <person name="Sinninghe Damste J.S."/>
            <person name="Mardanov A.V."/>
            <person name="Ravin N.V."/>
            <person name="Dedysh S.N."/>
        </authorList>
    </citation>
    <scope>NUCLEOTIDE SEQUENCE [LARGE SCALE GENOMIC DNA]</scope>
    <source>
        <strain evidence="3">PL17</strain>
    </source>
</reference>
<proteinExistence type="predicted"/>